<protein>
    <submittedName>
        <fullName evidence="2">Uncharacterized protein</fullName>
    </submittedName>
</protein>
<organism evidence="1 2">
    <name type="scientific">Setaria digitata</name>
    <dbReference type="NCBI Taxonomy" id="48799"/>
    <lineage>
        <taxon>Eukaryota</taxon>
        <taxon>Metazoa</taxon>
        <taxon>Ecdysozoa</taxon>
        <taxon>Nematoda</taxon>
        <taxon>Chromadorea</taxon>
        <taxon>Rhabditida</taxon>
        <taxon>Spirurina</taxon>
        <taxon>Spiruromorpha</taxon>
        <taxon>Filarioidea</taxon>
        <taxon>Setariidae</taxon>
        <taxon>Setaria</taxon>
    </lineage>
</organism>
<proteinExistence type="predicted"/>
<keyword evidence="1" id="KW-1185">Reference proteome</keyword>
<evidence type="ECO:0000313" key="2">
    <source>
        <dbReference type="WBParaSite" id="sdigi.contig358.g7722.t1"/>
    </source>
</evidence>
<dbReference type="Proteomes" id="UP000887581">
    <property type="component" value="Unplaced"/>
</dbReference>
<dbReference type="AlphaFoldDB" id="A0A915PY76"/>
<evidence type="ECO:0000313" key="1">
    <source>
        <dbReference type="Proteomes" id="UP000887581"/>
    </source>
</evidence>
<reference evidence="2" key="1">
    <citation type="submission" date="2022-11" db="UniProtKB">
        <authorList>
            <consortium name="WormBaseParasite"/>
        </authorList>
    </citation>
    <scope>IDENTIFICATION</scope>
</reference>
<accession>A0A915PY76</accession>
<dbReference type="WBParaSite" id="sdigi.contig358.g7722.t1">
    <property type="protein sequence ID" value="sdigi.contig358.g7722.t1"/>
    <property type="gene ID" value="sdigi.contig358.g7722"/>
</dbReference>
<name>A0A915PY76_9BILA</name>
<sequence>MEEKKIEKSIKNYIKLEGGAYLSPERIEDVLPKKQAEDVPNDIEFNTFFTQMRYIDHSLDNLRRFKRYQHFQHLQYDQR</sequence>